<protein>
    <submittedName>
        <fullName evidence="3">DUF2052 domain-containing protein</fullName>
    </submittedName>
</protein>
<evidence type="ECO:0000313" key="3">
    <source>
        <dbReference type="WBParaSite" id="PTRK_0000565800.1"/>
    </source>
</evidence>
<accession>A0A0N4ZDJ5</accession>
<feature type="domain" description="CCD97-like C-terminal" evidence="1">
    <location>
        <begin position="98"/>
        <end position="264"/>
    </location>
</feature>
<dbReference type="Pfam" id="PF09747">
    <property type="entry name" value="CCD97-like_C"/>
    <property type="match status" value="1"/>
</dbReference>
<organism evidence="2 3">
    <name type="scientific">Parastrongyloides trichosuri</name>
    <name type="common">Possum-specific nematode worm</name>
    <dbReference type="NCBI Taxonomy" id="131310"/>
    <lineage>
        <taxon>Eukaryota</taxon>
        <taxon>Metazoa</taxon>
        <taxon>Ecdysozoa</taxon>
        <taxon>Nematoda</taxon>
        <taxon>Chromadorea</taxon>
        <taxon>Rhabditida</taxon>
        <taxon>Tylenchina</taxon>
        <taxon>Panagrolaimomorpha</taxon>
        <taxon>Strongyloidoidea</taxon>
        <taxon>Strongyloididae</taxon>
        <taxon>Parastrongyloides</taxon>
    </lineage>
</organism>
<dbReference type="Proteomes" id="UP000038045">
    <property type="component" value="Unplaced"/>
</dbReference>
<dbReference type="WBParaSite" id="PTRK_0000565800.1">
    <property type="protein sequence ID" value="PTRK_0000565800.1"/>
    <property type="gene ID" value="PTRK_0000565800"/>
</dbReference>
<dbReference type="AlphaFoldDB" id="A0A0N4ZDJ5"/>
<dbReference type="PANTHER" id="PTHR31840">
    <property type="entry name" value="COILED-COIL DOMAIN-CONTAINING PROTEIN 97"/>
    <property type="match status" value="1"/>
</dbReference>
<keyword evidence="2" id="KW-1185">Reference proteome</keyword>
<evidence type="ECO:0000313" key="2">
    <source>
        <dbReference type="Proteomes" id="UP000038045"/>
    </source>
</evidence>
<evidence type="ECO:0000259" key="1">
    <source>
        <dbReference type="Pfam" id="PF09747"/>
    </source>
</evidence>
<dbReference type="InterPro" id="IPR018613">
    <property type="entry name" value="Ccdc97-like"/>
</dbReference>
<proteinExistence type="predicted"/>
<dbReference type="STRING" id="131310.A0A0N4ZDJ5"/>
<dbReference type="PANTHER" id="PTHR31840:SF1">
    <property type="entry name" value="COILED-COIL DOMAIN-CONTAINING PROTEIN 97"/>
    <property type="match status" value="1"/>
</dbReference>
<dbReference type="InterPro" id="IPR040233">
    <property type="entry name" value="CCD97-like_C"/>
</dbReference>
<reference evidence="3" key="1">
    <citation type="submission" date="2017-02" db="UniProtKB">
        <authorList>
            <consortium name="WormBaseParasite"/>
        </authorList>
    </citation>
    <scope>IDENTIFICATION</scope>
</reference>
<sequence length="264" mass="31294">MSLDDLFNRITNEVGKDKNGSTTISDKEEKLLPSHLKELYRRSKLKFIVTYKEFITPNDLKLFYVKENGEMEDDNYISRINVAHSKKNIDNEDVEVKNGRWIMYENLCTNSDFFSNRSMREREPDLFDSMVGRFLSDYEKDEIKPSPINNGFSGVMTQFVDSEIICERKGRNDDMMKLYEEVVIKGNVKALDGEDEKSNTSKDVEKNEDDKEFLRTEFLTIMRNRFINGDDKEYFDYSSYKLDDKKKINRMKEIDIEEDYFNDD</sequence>
<name>A0A0N4ZDJ5_PARTI</name>